<accession>A0ABM4A6Q9</accession>
<name>A0ABM4A6Q9_ZIZJJ</name>
<protein>
    <submittedName>
        <fullName evidence="5">Uncharacterized protein LOC132803426</fullName>
    </submittedName>
</protein>
<sequence length="331" mass="37538">MKESESISNYLNKVTSIVNQMASNGEILEDQKVVEKVPRSLPEKFDFFVVTVEESKDLSTISIEELFGILKSHEFRVNKRTLASISQTSVDQALKSQVTNTGGQNFSQANFRGRGKGDNNRGRGSKFYGRGKGSPSRDESSVENINQPENTPQKGRGGRFRGGRARGPNLHGHGYFECYYCHKPGHKANECWNNPANQRKNPGFIQDKEEGNSKTLLLAGYGDINHVWYLYSRASEHMTGNKHLFSSLEEFERGQVTIRDAKSYKIQGLGEIIFKTKSRTLEKMSKIYYVPGLQCNLLSTGQLLKKRFDIHFHDNMCILWKESVIAHTTRM</sequence>
<dbReference type="Pfam" id="PF14223">
    <property type="entry name" value="Retrotran_gag_2"/>
    <property type="match status" value="1"/>
</dbReference>
<dbReference type="InterPro" id="IPR001878">
    <property type="entry name" value="Znf_CCHC"/>
</dbReference>
<dbReference type="RefSeq" id="XP_060672415.1">
    <property type="nucleotide sequence ID" value="XM_060816432.1"/>
</dbReference>
<keyword evidence="1" id="KW-0863">Zinc-finger</keyword>
<dbReference type="PANTHER" id="PTHR47481:SF31">
    <property type="entry name" value="OS01G0873500 PROTEIN"/>
    <property type="match status" value="1"/>
</dbReference>
<keyword evidence="4" id="KW-1185">Reference proteome</keyword>
<dbReference type="PANTHER" id="PTHR47481">
    <property type="match status" value="1"/>
</dbReference>
<gene>
    <name evidence="5" type="primary">LOC132803426</name>
</gene>
<dbReference type="Pfam" id="PF22936">
    <property type="entry name" value="Pol_BBD"/>
    <property type="match status" value="1"/>
</dbReference>
<dbReference type="SMART" id="SM00343">
    <property type="entry name" value="ZnF_C2HC"/>
    <property type="match status" value="1"/>
</dbReference>
<feature type="compositionally biased region" description="Polar residues" evidence="2">
    <location>
        <begin position="99"/>
        <end position="109"/>
    </location>
</feature>
<evidence type="ECO:0000313" key="5">
    <source>
        <dbReference type="RefSeq" id="XP_060672415.1"/>
    </source>
</evidence>
<evidence type="ECO:0000256" key="2">
    <source>
        <dbReference type="SAM" id="MobiDB-lite"/>
    </source>
</evidence>
<feature type="domain" description="CCHC-type" evidence="3">
    <location>
        <begin position="178"/>
        <end position="191"/>
    </location>
</feature>
<evidence type="ECO:0000313" key="4">
    <source>
        <dbReference type="Proteomes" id="UP001652623"/>
    </source>
</evidence>
<dbReference type="GeneID" id="132803426"/>
<keyword evidence="1" id="KW-0479">Metal-binding</keyword>
<proteinExistence type="predicted"/>
<dbReference type="Proteomes" id="UP001652623">
    <property type="component" value="Chromosome 4"/>
</dbReference>
<evidence type="ECO:0000259" key="3">
    <source>
        <dbReference type="PROSITE" id="PS50158"/>
    </source>
</evidence>
<feature type="region of interest" description="Disordered" evidence="2">
    <location>
        <begin position="99"/>
        <end position="166"/>
    </location>
</feature>
<keyword evidence="1" id="KW-0862">Zinc</keyword>
<reference evidence="5" key="1">
    <citation type="submission" date="2025-08" db="UniProtKB">
        <authorList>
            <consortium name="RefSeq"/>
        </authorList>
    </citation>
    <scope>IDENTIFICATION</scope>
    <source>
        <tissue evidence="5">Seedling</tissue>
    </source>
</reference>
<dbReference type="InterPro" id="IPR054722">
    <property type="entry name" value="PolX-like_BBD"/>
</dbReference>
<organism evidence="4 5">
    <name type="scientific">Ziziphus jujuba</name>
    <name type="common">Chinese jujube</name>
    <name type="synonym">Ziziphus sativa</name>
    <dbReference type="NCBI Taxonomy" id="326968"/>
    <lineage>
        <taxon>Eukaryota</taxon>
        <taxon>Viridiplantae</taxon>
        <taxon>Streptophyta</taxon>
        <taxon>Embryophyta</taxon>
        <taxon>Tracheophyta</taxon>
        <taxon>Spermatophyta</taxon>
        <taxon>Magnoliopsida</taxon>
        <taxon>eudicotyledons</taxon>
        <taxon>Gunneridae</taxon>
        <taxon>Pentapetalae</taxon>
        <taxon>rosids</taxon>
        <taxon>fabids</taxon>
        <taxon>Rosales</taxon>
        <taxon>Rhamnaceae</taxon>
        <taxon>Paliureae</taxon>
        <taxon>Ziziphus</taxon>
    </lineage>
</organism>
<evidence type="ECO:0000256" key="1">
    <source>
        <dbReference type="PROSITE-ProRule" id="PRU00047"/>
    </source>
</evidence>
<dbReference type="Gene3D" id="4.10.60.10">
    <property type="entry name" value="Zinc finger, CCHC-type"/>
    <property type="match status" value="1"/>
</dbReference>
<dbReference type="PROSITE" id="PS50158">
    <property type="entry name" value="ZF_CCHC"/>
    <property type="match status" value="1"/>
</dbReference>
<feature type="compositionally biased region" description="Polar residues" evidence="2">
    <location>
        <begin position="142"/>
        <end position="153"/>
    </location>
</feature>